<evidence type="ECO:0000259" key="1">
    <source>
        <dbReference type="Pfam" id="PF08818"/>
    </source>
</evidence>
<feature type="domain" description="YdhG-like" evidence="1">
    <location>
        <begin position="22"/>
        <end position="115"/>
    </location>
</feature>
<accession>A0A1T4U202</accession>
<dbReference type="Pfam" id="PF08818">
    <property type="entry name" value="DUF1801"/>
    <property type="match status" value="1"/>
</dbReference>
<evidence type="ECO:0000313" key="2">
    <source>
        <dbReference type="EMBL" id="SKA46775.1"/>
    </source>
</evidence>
<gene>
    <name evidence="2" type="ORF">SAMN04488128_10824</name>
</gene>
<keyword evidence="3" id="KW-1185">Reference proteome</keyword>
<dbReference type="AlphaFoldDB" id="A0A1T4U202"/>
<evidence type="ECO:0000313" key="3">
    <source>
        <dbReference type="Proteomes" id="UP000190367"/>
    </source>
</evidence>
<sequence>MAMSQQDTRVNAYILKSADFARPILEHLRDLVHKACPEAAETIKWGMPFFTCNEQLLCSFAAFKAHCSFTFWKGAHMDDPDNIFRKRGENGMGQLGKITSLKDLPSDKIFIKYLKTAAKLSTASTPPAAQKTTPGKKELEVPDWLLSAIKKNKKAWTTFDAFSYSNKKEYVEWITSAKTAATRDNRLTDALAWMAEGKIRNWKYVK</sequence>
<reference evidence="3" key="1">
    <citation type="submission" date="2017-02" db="EMBL/GenBank/DDBJ databases">
        <authorList>
            <person name="Varghese N."/>
            <person name="Submissions S."/>
        </authorList>
    </citation>
    <scope>NUCLEOTIDE SEQUENCE [LARGE SCALE GENOMIC DNA]</scope>
    <source>
        <strain evidence="3">DSM 22224</strain>
    </source>
</reference>
<name>A0A1T4U202_9BACT</name>
<dbReference type="STRING" id="634771.SAMN04488128_10824"/>
<organism evidence="2 3">
    <name type="scientific">Chitinophaga eiseniae</name>
    <dbReference type="NCBI Taxonomy" id="634771"/>
    <lineage>
        <taxon>Bacteria</taxon>
        <taxon>Pseudomonadati</taxon>
        <taxon>Bacteroidota</taxon>
        <taxon>Chitinophagia</taxon>
        <taxon>Chitinophagales</taxon>
        <taxon>Chitinophagaceae</taxon>
        <taxon>Chitinophaga</taxon>
    </lineage>
</organism>
<protein>
    <submittedName>
        <fullName evidence="2">Uncharacterized conserved protein YdeI, YjbR/CyaY-like superfamily, DUF1801 family</fullName>
    </submittedName>
</protein>
<dbReference type="Pfam" id="PF13376">
    <property type="entry name" value="OmdA"/>
    <property type="match status" value="1"/>
</dbReference>
<dbReference type="Gene3D" id="3.90.1150.200">
    <property type="match status" value="1"/>
</dbReference>
<dbReference type="SUPFAM" id="SSF159888">
    <property type="entry name" value="YdhG-like"/>
    <property type="match status" value="1"/>
</dbReference>
<dbReference type="EMBL" id="FUWZ01000008">
    <property type="protein sequence ID" value="SKA46775.1"/>
    <property type="molecule type" value="Genomic_DNA"/>
</dbReference>
<dbReference type="Proteomes" id="UP000190367">
    <property type="component" value="Unassembled WGS sequence"/>
</dbReference>
<dbReference type="InterPro" id="IPR014922">
    <property type="entry name" value="YdhG-like"/>
</dbReference>
<proteinExistence type="predicted"/>